<proteinExistence type="predicted"/>
<dbReference type="PANTHER" id="PTHR33258:SF1">
    <property type="entry name" value="TRANSPOSASE INSL FOR INSERTION SEQUENCE ELEMENT IS186A-RELATED"/>
    <property type="match status" value="1"/>
</dbReference>
<dbReference type="GO" id="GO:0004803">
    <property type="term" value="F:transposase activity"/>
    <property type="evidence" value="ECO:0007669"/>
    <property type="project" value="InterPro"/>
</dbReference>
<dbReference type="PANTHER" id="PTHR33258">
    <property type="entry name" value="TRANSPOSASE INSL FOR INSERTION SEQUENCE ELEMENT IS186A-RELATED"/>
    <property type="match status" value="1"/>
</dbReference>
<comment type="caution">
    <text evidence="2">The sequence shown here is derived from an EMBL/GenBank/DDBJ whole genome shotgun (WGS) entry which is preliminary data.</text>
</comment>
<dbReference type="Pfam" id="PF01609">
    <property type="entry name" value="DDE_Tnp_1"/>
    <property type="match status" value="1"/>
</dbReference>
<dbReference type="InterPro" id="IPR002559">
    <property type="entry name" value="Transposase_11"/>
</dbReference>
<evidence type="ECO:0000259" key="1">
    <source>
        <dbReference type="Pfam" id="PF01609"/>
    </source>
</evidence>
<keyword evidence="3" id="KW-1185">Reference proteome</keyword>
<name>A0A225DXG9_9BACT</name>
<gene>
    <name evidence="2" type="ORF">FRUB_04937</name>
</gene>
<dbReference type="SUPFAM" id="SSF53098">
    <property type="entry name" value="Ribonuclease H-like"/>
    <property type="match status" value="1"/>
</dbReference>
<dbReference type="GO" id="GO:0003677">
    <property type="term" value="F:DNA binding"/>
    <property type="evidence" value="ECO:0007669"/>
    <property type="project" value="InterPro"/>
</dbReference>
<dbReference type="EMBL" id="NIDE01000007">
    <property type="protein sequence ID" value="OWK41045.1"/>
    <property type="molecule type" value="Genomic_DNA"/>
</dbReference>
<feature type="domain" description="Transposase IS4-like" evidence="1">
    <location>
        <begin position="20"/>
        <end position="167"/>
    </location>
</feature>
<evidence type="ECO:0000313" key="3">
    <source>
        <dbReference type="Proteomes" id="UP000214646"/>
    </source>
</evidence>
<evidence type="ECO:0000313" key="2">
    <source>
        <dbReference type="EMBL" id="OWK41045.1"/>
    </source>
</evidence>
<accession>A0A225DXG9</accession>
<reference evidence="3" key="1">
    <citation type="submission" date="2017-06" db="EMBL/GenBank/DDBJ databases">
        <title>Genome analysis of Fimbriiglobus ruber SP5, the first member of the order Planctomycetales with confirmed chitinolytic capability.</title>
        <authorList>
            <person name="Ravin N.V."/>
            <person name="Rakitin A.L."/>
            <person name="Ivanova A.A."/>
            <person name="Beletsky A.V."/>
            <person name="Kulichevskaya I.S."/>
            <person name="Mardanov A.V."/>
            <person name="Dedysh S.N."/>
        </authorList>
    </citation>
    <scope>NUCLEOTIDE SEQUENCE [LARGE SCALE GENOMIC DNA]</scope>
    <source>
        <strain evidence="3">SP5</strain>
    </source>
</reference>
<protein>
    <submittedName>
        <fullName evidence="2">Mobile element protein</fullName>
    </submittedName>
</protein>
<sequence length="292" mass="33729">MVEVGTHVEVALTIGGYHDAEPTLAEKLWDKLPADSLLLENRGFFSYEHWNALEARGIKLLVRIKSNMVLKPTQRLADGSFVAKIYPSSYRRSQDRDGIVVRVIEYALDDPQRTGHEQPHRLMTNLLDAERYPALELVILYHERWEEELVFDEQKTHLDPRRAGKPAHFRSQTPVGVEQEVYALSLGHFTVRALMLESAQTVDLDVDRLSFTGCLRILQARLPECESATPQSLDRWYTCLLWEMAHERIEPRRNRINPRVVKRKMSKFAKKRPQHRGGPPLKKTFAQTVVIS</sequence>
<dbReference type="AlphaFoldDB" id="A0A225DXG9"/>
<dbReference type="GO" id="GO:0006313">
    <property type="term" value="P:DNA transposition"/>
    <property type="evidence" value="ECO:0007669"/>
    <property type="project" value="InterPro"/>
</dbReference>
<dbReference type="Proteomes" id="UP000214646">
    <property type="component" value="Unassembled WGS sequence"/>
</dbReference>
<dbReference type="InterPro" id="IPR012337">
    <property type="entry name" value="RNaseH-like_sf"/>
</dbReference>
<organism evidence="2 3">
    <name type="scientific">Fimbriiglobus ruber</name>
    <dbReference type="NCBI Taxonomy" id="1908690"/>
    <lineage>
        <taxon>Bacteria</taxon>
        <taxon>Pseudomonadati</taxon>
        <taxon>Planctomycetota</taxon>
        <taxon>Planctomycetia</taxon>
        <taxon>Gemmatales</taxon>
        <taxon>Gemmataceae</taxon>
        <taxon>Fimbriiglobus</taxon>
    </lineage>
</organism>